<dbReference type="Pfam" id="PF13870">
    <property type="entry name" value="CCDC113_CCDC96_CC"/>
    <property type="match status" value="1"/>
</dbReference>
<feature type="domain" description="CCDC113/CCDC96 coiled-coil" evidence="8">
    <location>
        <begin position="198"/>
        <end position="368"/>
    </location>
</feature>
<dbReference type="GO" id="GO:0060271">
    <property type="term" value="P:cilium assembly"/>
    <property type="evidence" value="ECO:0007669"/>
    <property type="project" value="TreeGrafter"/>
</dbReference>
<evidence type="ECO:0000256" key="5">
    <source>
        <dbReference type="ARBA" id="ARBA00044506"/>
    </source>
</evidence>
<organism evidence="9 10">
    <name type="scientific">Chiloscyllium punctatum</name>
    <name type="common">Brownbanded bambooshark</name>
    <name type="synonym">Hemiscyllium punctatum</name>
    <dbReference type="NCBI Taxonomy" id="137246"/>
    <lineage>
        <taxon>Eukaryota</taxon>
        <taxon>Metazoa</taxon>
        <taxon>Chordata</taxon>
        <taxon>Craniata</taxon>
        <taxon>Vertebrata</taxon>
        <taxon>Chondrichthyes</taxon>
        <taxon>Elasmobranchii</taxon>
        <taxon>Galeomorphii</taxon>
        <taxon>Galeoidea</taxon>
        <taxon>Orectolobiformes</taxon>
        <taxon>Hemiscylliidae</taxon>
        <taxon>Chiloscyllium</taxon>
    </lineage>
</organism>
<evidence type="ECO:0000256" key="7">
    <source>
        <dbReference type="SAM" id="Coils"/>
    </source>
</evidence>
<comment type="caution">
    <text evidence="9">The sequence shown here is derived from an EMBL/GenBank/DDBJ whole genome shotgun (WGS) entry which is preliminary data.</text>
</comment>
<dbReference type="PANTHER" id="PTHR15654">
    <property type="entry name" value="COILED-COIL DOMAIN-CONTAINING PROTEIN 113-RELATED"/>
    <property type="match status" value="1"/>
</dbReference>
<proteinExistence type="inferred from homology"/>
<keyword evidence="2" id="KW-0970">Cilium biogenesis/degradation</keyword>
<dbReference type="EMBL" id="BEZZ01000124">
    <property type="protein sequence ID" value="GCC26438.1"/>
    <property type="molecule type" value="Genomic_DNA"/>
</dbReference>
<evidence type="ECO:0000256" key="6">
    <source>
        <dbReference type="ARBA" id="ARBA00044798"/>
    </source>
</evidence>
<reference evidence="9 10" key="1">
    <citation type="journal article" date="2018" name="Nat. Ecol. Evol.">
        <title>Shark genomes provide insights into elasmobranch evolution and the origin of vertebrates.</title>
        <authorList>
            <person name="Hara Y"/>
            <person name="Yamaguchi K"/>
            <person name="Onimaru K"/>
            <person name="Kadota M"/>
            <person name="Koyanagi M"/>
            <person name="Keeley SD"/>
            <person name="Tatsumi K"/>
            <person name="Tanaka K"/>
            <person name="Motone F"/>
            <person name="Kageyama Y"/>
            <person name="Nozu R"/>
            <person name="Adachi N"/>
            <person name="Nishimura O"/>
            <person name="Nakagawa R"/>
            <person name="Tanegashima C"/>
            <person name="Kiyatake I"/>
            <person name="Matsumoto R"/>
            <person name="Murakumo K"/>
            <person name="Nishida K"/>
            <person name="Terakita A"/>
            <person name="Kuratani S"/>
            <person name="Sato K"/>
            <person name="Hyodo S Kuraku.S."/>
        </authorList>
    </citation>
    <scope>NUCLEOTIDE SEQUENCE [LARGE SCALE GENOMIC DNA]</scope>
</reference>
<gene>
    <name evidence="9" type="ORF">chiPu_0004855</name>
</gene>
<dbReference type="InterPro" id="IPR025254">
    <property type="entry name" value="CCDC113/CCDC96_CC"/>
</dbReference>
<evidence type="ECO:0000256" key="3">
    <source>
        <dbReference type="ARBA" id="ARBA00023054"/>
    </source>
</evidence>
<comment type="similarity">
    <text evidence="5">Belongs to the CFAP263 family.</text>
</comment>
<evidence type="ECO:0000256" key="4">
    <source>
        <dbReference type="ARBA" id="ARBA00023273"/>
    </source>
</evidence>
<evidence type="ECO:0000256" key="1">
    <source>
        <dbReference type="ARBA" id="ARBA00004138"/>
    </source>
</evidence>
<evidence type="ECO:0000259" key="8">
    <source>
        <dbReference type="Pfam" id="PF13870"/>
    </source>
</evidence>
<name>A0A401S7R1_CHIPU</name>
<evidence type="ECO:0000313" key="10">
    <source>
        <dbReference type="Proteomes" id="UP000287033"/>
    </source>
</evidence>
<dbReference type="GO" id="GO:0036064">
    <property type="term" value="C:ciliary basal body"/>
    <property type="evidence" value="ECO:0007669"/>
    <property type="project" value="TreeGrafter"/>
</dbReference>
<comment type="subcellular location">
    <subcellularLocation>
        <location evidence="1">Cell projection</location>
        <location evidence="1">Cilium</location>
    </subcellularLocation>
</comment>
<dbReference type="GO" id="GO:0005930">
    <property type="term" value="C:axoneme"/>
    <property type="evidence" value="ECO:0007669"/>
    <property type="project" value="TreeGrafter"/>
</dbReference>
<dbReference type="OrthoDB" id="10259713at2759"/>
<dbReference type="PANTHER" id="PTHR15654:SF2">
    <property type="entry name" value="COILED-COIL DOMAIN-CONTAINING PROTEIN 113"/>
    <property type="match status" value="1"/>
</dbReference>
<dbReference type="OMA" id="TCQQHRA"/>
<keyword evidence="10" id="KW-1185">Reference proteome</keyword>
<dbReference type="AlphaFoldDB" id="A0A401S7R1"/>
<evidence type="ECO:0000313" key="9">
    <source>
        <dbReference type="EMBL" id="GCC26438.1"/>
    </source>
</evidence>
<dbReference type="Proteomes" id="UP000287033">
    <property type="component" value="Unassembled WGS sequence"/>
</dbReference>
<keyword evidence="4" id="KW-0966">Cell projection</keyword>
<feature type="coiled-coil region" evidence="7">
    <location>
        <begin position="239"/>
        <end position="325"/>
    </location>
</feature>
<accession>A0A401S7R1</accession>
<sequence>METAVNIRRAIPGKMAVTLRVDTSFNLDAHLEENIHELTFAQLEEVVKKISISNEALKIESDMLDKYYERVVPKDLALQAQAQAQELAQLAQGRSRHRSRTRAVTVERLLTLTAEQKCNIAYRELEETKETLSKLKQESDHTIRNLQATLEEAEFALADIKKAVNEFERDIGSFTQGKKGSTIVTETLFKYFEDKIHAKEMLIDKLQLKNHAWKMLKAKLHQQLRLKEEAGELLREVDFHQLKIENSQYLKQIEQYNQDLLQLKVMTGKTQLVLNSYKRQLNRMSSETKQLISEIKSRQDLLKKIELETTEVEEDKAKVEELNRKFRDDISNYRVPDVLEYVRETWNRFDLEKKVKTWERKVDIAELAHKTYSKTWESIKMYNDQDQNLNKTNTVTRI</sequence>
<dbReference type="STRING" id="137246.A0A401S7R1"/>
<feature type="coiled-coil region" evidence="7">
    <location>
        <begin position="118"/>
        <end position="170"/>
    </location>
</feature>
<evidence type="ECO:0000256" key="2">
    <source>
        <dbReference type="ARBA" id="ARBA00022794"/>
    </source>
</evidence>
<protein>
    <recommendedName>
        <fullName evidence="6">Cilia- and flagella-associated protein 263</fullName>
    </recommendedName>
</protein>
<dbReference type="InterPro" id="IPR051885">
    <property type="entry name" value="CC_CF"/>
</dbReference>
<keyword evidence="3 7" id="KW-0175">Coiled coil</keyword>